<dbReference type="HOGENOM" id="CLU_760034_0_0_10"/>
<proteinExistence type="predicted"/>
<protein>
    <submittedName>
        <fullName evidence="2">Putative ATPase involved in DNA repair</fullName>
    </submittedName>
</protein>
<keyword evidence="1" id="KW-0472">Membrane</keyword>
<feature type="transmembrane region" description="Helical" evidence="1">
    <location>
        <begin position="208"/>
        <end position="229"/>
    </location>
</feature>
<dbReference type="AlphaFoldDB" id="A6L5P8"/>
<dbReference type="PaxDb" id="435590-BVU_3386"/>
<feature type="transmembrane region" description="Helical" evidence="1">
    <location>
        <begin position="241"/>
        <end position="259"/>
    </location>
</feature>
<keyword evidence="1" id="KW-1133">Transmembrane helix</keyword>
<sequence>MIKMEQNAQKAIENGVNNAVIKNLLGQGQADREIRKEAFNKKENELGRKLTQEERNIIDKELAKDKAYDIHRTNIKSAGKQTLMYTMGSAILFMIKPLFYEMKDSIIYGFKEGVNAESFKRAFSIRFSRVKEYVWSQMTNFGNVCSSIMSTLKTLISTIIEGIIGMFVGIFKQAFRIIKEGIKIMTQSYNVLFGSNAKTSTPAEKGDAILKIFGASAAALCGIWIDSMLEKTPIIPESLRGVISTLLSGLASMLVFYLLDKADIFNVKADRRNARIKELFEERINEIRQATQSMNEAVIEKMRQSTLESRLILDRFSKSMEKSDFTDASYEVLALAKNLNIVLDYNNFSEFKNENNNGTINWNM</sequence>
<dbReference type="EMBL" id="CP000139">
    <property type="protein sequence ID" value="ABR41012.1"/>
    <property type="molecule type" value="Genomic_DNA"/>
</dbReference>
<reference evidence="2 3" key="1">
    <citation type="journal article" date="2007" name="PLoS Biol.">
        <title>Evolution of symbiotic bacteria in the distal human intestine.</title>
        <authorList>
            <person name="Xu J."/>
            <person name="Mahowald M.A."/>
            <person name="Ley R.E."/>
            <person name="Lozupone C.A."/>
            <person name="Hamady M."/>
            <person name="Martens E.C."/>
            <person name="Henrissat B."/>
            <person name="Coutinho P.M."/>
            <person name="Minx P."/>
            <person name="Latreille P."/>
            <person name="Cordum H."/>
            <person name="Van Brunt A."/>
            <person name="Kim K."/>
            <person name="Fulton R.S."/>
            <person name="Fulton L.A."/>
            <person name="Clifton S.W."/>
            <person name="Wilson R.K."/>
            <person name="Knight R.D."/>
            <person name="Gordon J.I."/>
        </authorList>
    </citation>
    <scope>NUCLEOTIDE SEQUENCE [LARGE SCALE GENOMIC DNA]</scope>
    <source>
        <strain evidence="3">ATCC 8482 / DSM 1447 / JCM 5826 / CCUG 4940 / NBRC 14291 / NCTC 11154</strain>
    </source>
</reference>
<keyword evidence="1" id="KW-0812">Transmembrane</keyword>
<feature type="transmembrane region" description="Helical" evidence="1">
    <location>
        <begin position="82"/>
        <end position="100"/>
    </location>
</feature>
<dbReference type="Proteomes" id="UP000002861">
    <property type="component" value="Chromosome"/>
</dbReference>
<dbReference type="KEGG" id="bvu:BVU_3386"/>
<name>A6L5P8_PHOV8</name>
<evidence type="ECO:0000256" key="1">
    <source>
        <dbReference type="SAM" id="Phobius"/>
    </source>
</evidence>
<evidence type="ECO:0000313" key="3">
    <source>
        <dbReference type="Proteomes" id="UP000002861"/>
    </source>
</evidence>
<dbReference type="STRING" id="435590.BVU_3386"/>
<feature type="transmembrane region" description="Helical" evidence="1">
    <location>
        <begin position="155"/>
        <end position="175"/>
    </location>
</feature>
<dbReference type="eggNOG" id="ENOG502ZB0W">
    <property type="taxonomic scope" value="Bacteria"/>
</dbReference>
<organism evidence="2 3">
    <name type="scientific">Phocaeicola vulgatus (strain ATCC 8482 / DSM 1447 / JCM 5826 / CCUG 4940 / NBRC 14291 / NCTC 11154)</name>
    <name type="common">Bacteroides vulgatus</name>
    <dbReference type="NCBI Taxonomy" id="435590"/>
    <lineage>
        <taxon>Bacteria</taxon>
        <taxon>Pseudomonadati</taxon>
        <taxon>Bacteroidota</taxon>
        <taxon>Bacteroidia</taxon>
        <taxon>Bacteroidales</taxon>
        <taxon>Bacteroidaceae</taxon>
        <taxon>Phocaeicola</taxon>
    </lineage>
</organism>
<accession>A6L5P8</accession>
<gene>
    <name evidence="2" type="ordered locus">BVU_3386</name>
</gene>
<evidence type="ECO:0000313" key="2">
    <source>
        <dbReference type="EMBL" id="ABR41012.1"/>
    </source>
</evidence>